<dbReference type="InterPro" id="IPR021458">
    <property type="entry name" value="Rv0495c"/>
</dbReference>
<accession>A0ABT1MDM8</accession>
<dbReference type="Pfam" id="PF11307">
    <property type="entry name" value="DUF3109"/>
    <property type="match status" value="1"/>
</dbReference>
<evidence type="ECO:0000313" key="2">
    <source>
        <dbReference type="EMBL" id="MCP9610738.1"/>
    </source>
</evidence>
<sequence>MLEIGDTLISLDVLEKEFICNLDACKGACCIEGDAGAPLEESERLKIKEILPEIWDDLSPAAREIIEDQGVAYIDEEGDIVTSIVNGKDCVFTCYEKDGMCKCAFEKAYKEGRIDFYKPISCHLYPVRVKQYDRFKAVNYNRWKICKAAEVLGRKEGVKVYQFLKEPLIRKFGISWYNELCKVADVYLREKENR</sequence>
<keyword evidence="3" id="KW-1185">Reference proteome</keyword>
<comment type="caution">
    <text evidence="2">The sequence shown here is derived from an EMBL/GenBank/DDBJ whole genome shotgun (WGS) entry which is preliminary data.</text>
</comment>
<evidence type="ECO:0000256" key="1">
    <source>
        <dbReference type="ARBA" id="ARBA00093770"/>
    </source>
</evidence>
<protein>
    <submittedName>
        <fullName evidence="2">DUF3109 family protein</fullName>
    </submittedName>
</protein>
<gene>
    <name evidence="2" type="ORF">NMU02_01345</name>
</gene>
<evidence type="ECO:0000313" key="3">
    <source>
        <dbReference type="Proteomes" id="UP001205603"/>
    </source>
</evidence>
<dbReference type="RefSeq" id="WP_255025309.1">
    <property type="nucleotide sequence ID" value="NZ_JANDHW010000001.1"/>
</dbReference>
<proteinExistence type="inferred from homology"/>
<name>A0ABT1MDM8_9BACT</name>
<dbReference type="EMBL" id="JANDHW010000001">
    <property type="protein sequence ID" value="MCP9610738.1"/>
    <property type="molecule type" value="Genomic_DNA"/>
</dbReference>
<dbReference type="Proteomes" id="UP001205603">
    <property type="component" value="Unassembled WGS sequence"/>
</dbReference>
<reference evidence="2 3" key="1">
    <citation type="submission" date="2022-07" db="EMBL/GenBank/DDBJ databases">
        <title>Fecal culturing of patients with breast cancer.</title>
        <authorList>
            <person name="Teng N.M.Y."/>
            <person name="Kiu R."/>
            <person name="Evans R."/>
            <person name="Baker D.J."/>
            <person name="Zenner C."/>
            <person name="Robinson S.D."/>
            <person name="Hall L.J."/>
        </authorList>
    </citation>
    <scope>NUCLEOTIDE SEQUENCE [LARGE SCALE GENOMIC DNA]</scope>
    <source>
        <strain evidence="2 3">LH1063</strain>
    </source>
</reference>
<organism evidence="2 3">
    <name type="scientific">Coprobacter tertius</name>
    <dbReference type="NCBI Taxonomy" id="2944915"/>
    <lineage>
        <taxon>Bacteria</taxon>
        <taxon>Pseudomonadati</taxon>
        <taxon>Bacteroidota</taxon>
        <taxon>Bacteroidia</taxon>
        <taxon>Bacteroidales</taxon>
        <taxon>Barnesiellaceae</taxon>
        <taxon>Coprobacter</taxon>
    </lineage>
</organism>
<comment type="similarity">
    <text evidence="1">Belongs to the Rv0495c family.</text>
</comment>